<dbReference type="PROSITE" id="PS50053">
    <property type="entry name" value="UBIQUITIN_2"/>
    <property type="match status" value="1"/>
</dbReference>
<dbReference type="RefSeq" id="XP_024502875.1">
    <property type="nucleotide sequence ID" value="XM_024648949.1"/>
</dbReference>
<dbReference type="InterPro" id="IPR035967">
    <property type="entry name" value="SWAP/Surp_sf"/>
</dbReference>
<dbReference type="Gene3D" id="1.10.10.790">
    <property type="entry name" value="Surp module"/>
    <property type="match status" value="2"/>
</dbReference>
<dbReference type="GO" id="GO:0000381">
    <property type="term" value="P:regulation of alternative mRNA splicing, via spliceosome"/>
    <property type="evidence" value="ECO:0007669"/>
    <property type="project" value="TreeGrafter"/>
</dbReference>
<dbReference type="Pfam" id="PF12230">
    <property type="entry name" value="PRP21_like_P"/>
    <property type="match status" value="1"/>
</dbReference>
<dbReference type="InterPro" id="IPR000061">
    <property type="entry name" value="Surp"/>
</dbReference>
<reference evidence="11" key="2">
    <citation type="submission" date="2020-12" db="UniProtKB">
        <authorList>
            <consortium name="WormBaseParasite"/>
        </authorList>
    </citation>
    <scope>IDENTIFICATION</scope>
</reference>
<dbReference type="CDD" id="cd01800">
    <property type="entry name" value="Ubl_SF3a120"/>
    <property type="match status" value="1"/>
</dbReference>
<dbReference type="STRING" id="34506.A0A090MWE8"/>
<evidence type="ECO:0000259" key="7">
    <source>
        <dbReference type="PROSITE" id="PS50053"/>
    </source>
</evidence>
<evidence type="ECO:0000256" key="1">
    <source>
        <dbReference type="ARBA" id="ARBA00004123"/>
    </source>
</evidence>
<dbReference type="SUPFAM" id="SSF54236">
    <property type="entry name" value="Ubiquitin-like"/>
    <property type="match status" value="1"/>
</dbReference>
<proteinExistence type="predicted"/>
<evidence type="ECO:0000259" key="8">
    <source>
        <dbReference type="PROSITE" id="PS50128"/>
    </source>
</evidence>
<dbReference type="GO" id="GO:0071013">
    <property type="term" value="C:catalytic step 2 spliceosome"/>
    <property type="evidence" value="ECO:0007669"/>
    <property type="project" value="TreeGrafter"/>
</dbReference>
<dbReference type="Pfam" id="PF00240">
    <property type="entry name" value="ubiquitin"/>
    <property type="match status" value="1"/>
</dbReference>
<dbReference type="Proteomes" id="UP000035682">
    <property type="component" value="Unplaced"/>
</dbReference>
<keyword evidence="5" id="KW-0508">mRNA splicing</keyword>
<dbReference type="InterPro" id="IPR029071">
    <property type="entry name" value="Ubiquitin-like_domsf"/>
</dbReference>
<dbReference type="InterPro" id="IPR022030">
    <property type="entry name" value="SF3A1_dom"/>
</dbReference>
<dbReference type="PANTHER" id="PTHR15316:SF1">
    <property type="entry name" value="SPLICING FACTOR 3A SUBUNIT 1"/>
    <property type="match status" value="1"/>
</dbReference>
<dbReference type="AlphaFoldDB" id="A0A090MWE8"/>
<evidence type="ECO:0000313" key="11">
    <source>
        <dbReference type="WBParaSite" id="SRAE_1000193200.1"/>
    </source>
</evidence>
<dbReference type="GO" id="GO:0005686">
    <property type="term" value="C:U2 snRNP"/>
    <property type="evidence" value="ECO:0007669"/>
    <property type="project" value="TreeGrafter"/>
</dbReference>
<dbReference type="SUPFAM" id="SSF109905">
    <property type="entry name" value="Surp module (SWAP domain)"/>
    <property type="match status" value="2"/>
</dbReference>
<organism evidence="9">
    <name type="scientific">Strongyloides ratti</name>
    <name type="common">Parasitic roundworm</name>
    <dbReference type="NCBI Taxonomy" id="34506"/>
    <lineage>
        <taxon>Eukaryota</taxon>
        <taxon>Metazoa</taxon>
        <taxon>Ecdysozoa</taxon>
        <taxon>Nematoda</taxon>
        <taxon>Chromadorea</taxon>
        <taxon>Rhabditida</taxon>
        <taxon>Tylenchina</taxon>
        <taxon>Panagrolaimomorpha</taxon>
        <taxon>Strongyloidoidea</taxon>
        <taxon>Strongyloididae</taxon>
        <taxon>Strongyloides</taxon>
    </lineage>
</organism>
<keyword evidence="2" id="KW-0507">mRNA processing</keyword>
<dbReference type="GO" id="GO:0003723">
    <property type="term" value="F:RNA binding"/>
    <property type="evidence" value="ECO:0007669"/>
    <property type="project" value="InterPro"/>
</dbReference>
<evidence type="ECO:0000256" key="2">
    <source>
        <dbReference type="ARBA" id="ARBA00022664"/>
    </source>
</evidence>
<evidence type="ECO:0000313" key="9">
    <source>
        <dbReference type="EMBL" id="CEF63674.1"/>
    </source>
</evidence>
<dbReference type="Gene3D" id="3.10.20.90">
    <property type="entry name" value="Phosphatidylinositol 3-kinase Catalytic Subunit, Chain A, domain 1"/>
    <property type="match status" value="1"/>
</dbReference>
<reference evidence="9 10" key="1">
    <citation type="submission" date="2014-09" db="EMBL/GenBank/DDBJ databases">
        <authorList>
            <person name="Martin A.A."/>
        </authorList>
    </citation>
    <scope>NUCLEOTIDE SEQUENCE</scope>
    <source>
        <strain evidence="10">ED321</strain>
        <strain evidence="9">ED321 Heterogonic</strain>
    </source>
</reference>
<keyword evidence="6" id="KW-0539">Nucleus</keyword>
<evidence type="ECO:0000256" key="4">
    <source>
        <dbReference type="ARBA" id="ARBA00022737"/>
    </source>
</evidence>
<dbReference type="InterPro" id="IPR035563">
    <property type="entry name" value="SF3As1_ubi"/>
</dbReference>
<evidence type="ECO:0000256" key="3">
    <source>
        <dbReference type="ARBA" id="ARBA00022728"/>
    </source>
</evidence>
<dbReference type="GO" id="GO:0071004">
    <property type="term" value="C:U2-type prespliceosome"/>
    <property type="evidence" value="ECO:0007669"/>
    <property type="project" value="TreeGrafter"/>
</dbReference>
<comment type="subcellular location">
    <subcellularLocation>
        <location evidence="1">Nucleus</location>
    </subcellularLocation>
</comment>
<dbReference type="WormBase" id="SRAE_1000193200">
    <property type="protein sequence ID" value="SRP05897"/>
    <property type="gene ID" value="WBGene00258544"/>
</dbReference>
<dbReference type="OrthoDB" id="447637at2759"/>
<feature type="domain" description="SURP motif" evidence="8">
    <location>
        <begin position="38"/>
        <end position="80"/>
    </location>
</feature>
<evidence type="ECO:0000313" key="10">
    <source>
        <dbReference type="Proteomes" id="UP000035682"/>
    </source>
</evidence>
<dbReference type="GO" id="GO:0045292">
    <property type="term" value="P:mRNA cis splicing, via spliceosome"/>
    <property type="evidence" value="ECO:0007669"/>
    <property type="project" value="InterPro"/>
</dbReference>
<dbReference type="Pfam" id="PF01805">
    <property type="entry name" value="Surp"/>
    <property type="match status" value="2"/>
</dbReference>
<sequence>MALVPVLKKDDYPVNLEPSMSGKEFNALIFPPPDIRSIIDKTASFVAQHGEQFETKIKEKERENKKFKFMFSNDPYHVYYRFQIDSFKKTGTSMSINKLKEGKIENEAEETKAKFVFTPKDPPRSYRFSDDPCTLNSYDLAVMKLVARYTAMHGRNFSTQLMNREVRNLAFDFLKSHHPNHPYYQKLVDQYRIVLAMPKAAKTALLDDMKFDKVHESLEYRLRYIEWENRQKCGVVSEEEAEKKAYQQIDWHSFVIVKTLDFEKDDLMSLPKFCNKLNLSSRVSVLNNVLSEESENAVGNTQYNGYLNPIPTVNGENGNDENDDSAMEIEEESQVLPELGKDIIIREFDQKKHLRNVIKQNEAFIISPLTNEKVSADKLQEHVRYNTVTPQFKEQREKELSMRHEDSAIAPDCDVSENIKAMAKKRKEIMNEEIKAKKAKENTVKLADIIAKDKVTTQEQTSSYLSSIGIKPTIPIPPVIQHQPEPANYFQPIPPIQQTVPLANVGGFYYPPQENVVESYVGFMPNPPVVDNSTIIPSIKKSKIENELLPEEEFIKISPPTIEISIEIPNQEENGLKGQVLHVSIDIKNSVGDLKGKISNSINIPTSKIKLSQDGIFLKDVQSIAAYNLKSGSFLNLSLKERGGKKK</sequence>
<evidence type="ECO:0000256" key="6">
    <source>
        <dbReference type="ARBA" id="ARBA00023242"/>
    </source>
</evidence>
<dbReference type="PANTHER" id="PTHR15316">
    <property type="entry name" value="SPLICEOSOME ASSOCIATED PROTEIN 114/SWAP SPLICING FACTOR-RELATED"/>
    <property type="match status" value="1"/>
</dbReference>
<keyword evidence="10" id="KW-1185">Reference proteome</keyword>
<feature type="domain" description="SURP motif" evidence="8">
    <location>
        <begin position="142"/>
        <end position="184"/>
    </location>
</feature>
<keyword evidence="3" id="KW-0747">Spliceosome</keyword>
<evidence type="ECO:0000313" key="12">
    <source>
        <dbReference type="WormBase" id="SRAE_1000193200"/>
    </source>
</evidence>
<evidence type="ECO:0000256" key="5">
    <source>
        <dbReference type="ARBA" id="ARBA00023187"/>
    </source>
</evidence>
<gene>
    <name evidence="9 11 12" type="ORF">SRAE_1000193200</name>
</gene>
<dbReference type="CTD" id="36376039"/>
<dbReference type="SMART" id="SM00213">
    <property type="entry name" value="UBQ"/>
    <property type="match status" value="1"/>
</dbReference>
<dbReference type="PROSITE" id="PS50128">
    <property type="entry name" value="SURP"/>
    <property type="match status" value="2"/>
</dbReference>
<feature type="domain" description="Ubiquitin-like" evidence="7">
    <location>
        <begin position="562"/>
        <end position="644"/>
    </location>
</feature>
<dbReference type="SMART" id="SM00648">
    <property type="entry name" value="SWAP"/>
    <property type="match status" value="2"/>
</dbReference>
<name>A0A090MWE8_STRRB</name>
<keyword evidence="4" id="KW-0677">Repeat</keyword>
<protein>
    <submittedName>
        <fullName evidence="9 11">Novel protein similar to human splicing factor 3a, subunit 1, 120kD</fullName>
    </submittedName>
</protein>
<dbReference type="EMBL" id="LN609528">
    <property type="protein sequence ID" value="CEF63674.1"/>
    <property type="molecule type" value="Genomic_DNA"/>
</dbReference>
<dbReference type="InterPro" id="IPR045146">
    <property type="entry name" value="SF3A1"/>
</dbReference>
<dbReference type="OMA" id="VKYQEQQ"/>
<dbReference type="GeneID" id="36376039"/>
<dbReference type="eggNOG" id="KOG0007">
    <property type="taxonomic scope" value="Eukaryota"/>
</dbReference>
<dbReference type="FunFam" id="1.10.10.790:FF:000002">
    <property type="entry name" value="Splicing factor 3A subunit 1"/>
    <property type="match status" value="1"/>
</dbReference>
<dbReference type="WBParaSite" id="SRAE_1000193200.1">
    <property type="protein sequence ID" value="SRAE_1000193200.1"/>
    <property type="gene ID" value="WBGene00258544"/>
</dbReference>
<dbReference type="InterPro" id="IPR000626">
    <property type="entry name" value="Ubiquitin-like_dom"/>
</dbReference>
<accession>A0A090MWE8</accession>